<dbReference type="PANTHER" id="PTHR43000">
    <property type="entry name" value="DTDP-D-GLUCOSE 4,6-DEHYDRATASE-RELATED"/>
    <property type="match status" value="1"/>
</dbReference>
<evidence type="ECO:0000259" key="2">
    <source>
        <dbReference type="Pfam" id="PF01370"/>
    </source>
</evidence>
<dbReference type="InterPro" id="IPR001509">
    <property type="entry name" value="Epimerase_deHydtase"/>
</dbReference>
<reference evidence="3 4" key="1">
    <citation type="submission" date="2019-02" db="EMBL/GenBank/DDBJ databases">
        <title>Deep-cultivation of Planctomycetes and their phenomic and genomic characterization uncovers novel biology.</title>
        <authorList>
            <person name="Wiegand S."/>
            <person name="Jogler M."/>
            <person name="Boedeker C."/>
            <person name="Pinto D."/>
            <person name="Vollmers J."/>
            <person name="Rivas-Marin E."/>
            <person name="Kohn T."/>
            <person name="Peeters S.H."/>
            <person name="Heuer A."/>
            <person name="Rast P."/>
            <person name="Oberbeckmann S."/>
            <person name="Bunk B."/>
            <person name="Jeske O."/>
            <person name="Meyerdierks A."/>
            <person name="Storesund J.E."/>
            <person name="Kallscheuer N."/>
            <person name="Luecker S."/>
            <person name="Lage O.M."/>
            <person name="Pohl T."/>
            <person name="Merkel B.J."/>
            <person name="Hornburger P."/>
            <person name="Mueller R.-W."/>
            <person name="Bruemmer F."/>
            <person name="Labrenz M."/>
            <person name="Spormann A.M."/>
            <person name="Op den Camp H."/>
            <person name="Overmann J."/>
            <person name="Amann R."/>
            <person name="Jetten M.S.M."/>
            <person name="Mascher T."/>
            <person name="Medema M.H."/>
            <person name="Devos D.P."/>
            <person name="Kaster A.-K."/>
            <person name="Ovreas L."/>
            <person name="Rohde M."/>
            <person name="Galperin M.Y."/>
            <person name="Jogler C."/>
        </authorList>
    </citation>
    <scope>NUCLEOTIDE SEQUENCE [LARGE SCALE GENOMIC DNA]</scope>
    <source>
        <strain evidence="3 4">HG15A2</strain>
    </source>
</reference>
<dbReference type="InterPro" id="IPR036291">
    <property type="entry name" value="NAD(P)-bd_dom_sf"/>
</dbReference>
<protein>
    <recommendedName>
        <fullName evidence="2">NAD-dependent epimerase/dehydratase domain-containing protein</fullName>
    </recommendedName>
</protein>
<dbReference type="RefSeq" id="WP_145056882.1">
    <property type="nucleotide sequence ID" value="NZ_CP036263.1"/>
</dbReference>
<dbReference type="Proteomes" id="UP000319852">
    <property type="component" value="Chromosome"/>
</dbReference>
<dbReference type="KEGG" id="amob:HG15A2_01690"/>
<evidence type="ECO:0000313" key="3">
    <source>
        <dbReference type="EMBL" id="QDS96910.1"/>
    </source>
</evidence>
<proteinExistence type="inferred from homology"/>
<sequence length="343" mass="37977">MIFPVSSVNQLEQHVSQPSDETVEALRSLPGDLMVLGAGGKMGPTLTRMAREVWSRLGKNRRVFAVSRFGDQQARQTLEALGVDILAGDLLDETFVRSLPECENIMFMAGMKFGTQGQQPTTWATNVYLPGLVCEKFAKSRIAAFSTGNIYGLVPVEGNQGSREADAPNPSGEYAMSCLGRERMFQYFSSKNQTPVSILRLNYASELRYGVLVDLAMQVQAETPISLAMGHCNVIWQGDACEMALRSLLHTESPARIFNMTGPEVVSCRDVCERFGKLLDKPVQFTETESETALLNNSHDAYELLGRPQVSLDAMIKGVAHWIDQVGDTWNKPTHFEVRDGKF</sequence>
<keyword evidence="4" id="KW-1185">Reference proteome</keyword>
<dbReference type="Gene3D" id="3.40.50.720">
    <property type="entry name" value="NAD(P)-binding Rossmann-like Domain"/>
    <property type="match status" value="1"/>
</dbReference>
<dbReference type="AlphaFoldDB" id="A0A517MPV3"/>
<dbReference type="Pfam" id="PF01370">
    <property type="entry name" value="Epimerase"/>
    <property type="match status" value="1"/>
</dbReference>
<dbReference type="EMBL" id="CP036263">
    <property type="protein sequence ID" value="QDS96910.1"/>
    <property type="molecule type" value="Genomic_DNA"/>
</dbReference>
<accession>A0A517MPV3</accession>
<dbReference type="OrthoDB" id="9785845at2"/>
<organism evidence="3 4">
    <name type="scientific">Adhaeretor mobilis</name>
    <dbReference type="NCBI Taxonomy" id="1930276"/>
    <lineage>
        <taxon>Bacteria</taxon>
        <taxon>Pseudomonadati</taxon>
        <taxon>Planctomycetota</taxon>
        <taxon>Planctomycetia</taxon>
        <taxon>Pirellulales</taxon>
        <taxon>Lacipirellulaceae</taxon>
        <taxon>Adhaeretor</taxon>
    </lineage>
</organism>
<evidence type="ECO:0000256" key="1">
    <source>
        <dbReference type="ARBA" id="ARBA00007637"/>
    </source>
</evidence>
<evidence type="ECO:0000313" key="4">
    <source>
        <dbReference type="Proteomes" id="UP000319852"/>
    </source>
</evidence>
<comment type="similarity">
    <text evidence="1">Belongs to the NAD(P)-dependent epimerase/dehydratase family.</text>
</comment>
<dbReference type="SUPFAM" id="SSF51735">
    <property type="entry name" value="NAD(P)-binding Rossmann-fold domains"/>
    <property type="match status" value="1"/>
</dbReference>
<name>A0A517MPV3_9BACT</name>
<gene>
    <name evidence="3" type="ORF">HG15A2_01690</name>
</gene>
<feature type="domain" description="NAD-dependent epimerase/dehydratase" evidence="2">
    <location>
        <begin position="34"/>
        <end position="201"/>
    </location>
</feature>